<dbReference type="Pfam" id="PF04794">
    <property type="entry name" value="YdjC"/>
    <property type="match status" value="1"/>
</dbReference>
<sequence>MIRLYSDDFGYSAKTDKGIIRLIRGGKLFGASVLSTMASSQSLAKLSLILNRKNGFILGLHLNLIEGKPARPYKKIKSLVDKKGHFLPLLFFSLKLLLGKINKVHVRSEIESQLTKLLKSGLSVKMLDSHQHTHAFSPVAEVVVDLSRKYNIPYIRSFGTIKTYSLKARLTYAILKALAFLSYFVTYKKIGMPASWEVNQEFDWTVMSWEGDSFDASTINNSRSAFVIHPYLPYDTNRSYLKYIK</sequence>
<protein>
    <recommendedName>
        <fullName evidence="8">ChbG/HpnK family deacetylase</fullName>
    </recommendedName>
</protein>
<organism evidence="6 7">
    <name type="scientific">Candidatus Roizmanbacteria bacterium RIFCSPHIGHO2_02_FULL_38_11</name>
    <dbReference type="NCBI Taxonomy" id="1802039"/>
    <lineage>
        <taxon>Bacteria</taxon>
        <taxon>Candidatus Roizmaniibacteriota</taxon>
    </lineage>
</organism>
<dbReference type="Proteomes" id="UP000177913">
    <property type="component" value="Unassembled WGS sequence"/>
</dbReference>
<keyword evidence="4" id="KW-0460">Magnesium</keyword>
<dbReference type="AlphaFoldDB" id="A0A1F7GYX0"/>
<reference evidence="6 7" key="1">
    <citation type="journal article" date="2016" name="Nat. Commun.">
        <title>Thousands of microbial genomes shed light on interconnected biogeochemical processes in an aquifer system.</title>
        <authorList>
            <person name="Anantharaman K."/>
            <person name="Brown C.T."/>
            <person name="Hug L.A."/>
            <person name="Sharon I."/>
            <person name="Castelle C.J."/>
            <person name="Probst A.J."/>
            <person name="Thomas B.C."/>
            <person name="Singh A."/>
            <person name="Wilkins M.J."/>
            <person name="Karaoz U."/>
            <person name="Brodie E.L."/>
            <person name="Williams K.H."/>
            <person name="Hubbard S.S."/>
            <person name="Banfield J.F."/>
        </authorList>
    </citation>
    <scope>NUCLEOTIDE SEQUENCE [LARGE SCALE GENOMIC DNA]</scope>
</reference>
<keyword evidence="5" id="KW-0119">Carbohydrate metabolism</keyword>
<comment type="cofactor">
    <cofactor evidence="1">
        <name>Mg(2+)</name>
        <dbReference type="ChEBI" id="CHEBI:18420"/>
    </cofactor>
</comment>
<dbReference type="InterPro" id="IPR011330">
    <property type="entry name" value="Glyco_hydro/deAcase_b/a-brl"/>
</dbReference>
<dbReference type="GO" id="GO:0046872">
    <property type="term" value="F:metal ion binding"/>
    <property type="evidence" value="ECO:0007669"/>
    <property type="project" value="UniProtKB-KW"/>
</dbReference>
<evidence type="ECO:0000256" key="1">
    <source>
        <dbReference type="ARBA" id="ARBA00001946"/>
    </source>
</evidence>
<evidence type="ECO:0000313" key="6">
    <source>
        <dbReference type="EMBL" id="OGK24290.1"/>
    </source>
</evidence>
<evidence type="ECO:0000256" key="4">
    <source>
        <dbReference type="ARBA" id="ARBA00022842"/>
    </source>
</evidence>
<dbReference type="GO" id="GO:0019213">
    <property type="term" value="F:deacetylase activity"/>
    <property type="evidence" value="ECO:0007669"/>
    <property type="project" value="TreeGrafter"/>
</dbReference>
<proteinExistence type="predicted"/>
<dbReference type="GO" id="GO:0005975">
    <property type="term" value="P:carbohydrate metabolic process"/>
    <property type="evidence" value="ECO:0007669"/>
    <property type="project" value="InterPro"/>
</dbReference>
<keyword evidence="3" id="KW-0378">Hydrolase</keyword>
<name>A0A1F7GYX0_9BACT</name>
<dbReference type="InterPro" id="IPR006879">
    <property type="entry name" value="YdjC-like"/>
</dbReference>
<dbReference type="SUPFAM" id="SSF88713">
    <property type="entry name" value="Glycoside hydrolase/deacetylase"/>
    <property type="match status" value="1"/>
</dbReference>
<dbReference type="PANTHER" id="PTHR31609:SF1">
    <property type="entry name" value="CARBOHYDRATE DEACETYLASE"/>
    <property type="match status" value="1"/>
</dbReference>
<dbReference type="PANTHER" id="PTHR31609">
    <property type="entry name" value="YDJC DEACETYLASE FAMILY MEMBER"/>
    <property type="match status" value="1"/>
</dbReference>
<dbReference type="GO" id="GO:0016787">
    <property type="term" value="F:hydrolase activity"/>
    <property type="evidence" value="ECO:0007669"/>
    <property type="project" value="UniProtKB-KW"/>
</dbReference>
<gene>
    <name evidence="6" type="ORF">A3C25_02595</name>
</gene>
<dbReference type="EMBL" id="MFZO01000036">
    <property type="protein sequence ID" value="OGK24290.1"/>
    <property type="molecule type" value="Genomic_DNA"/>
</dbReference>
<evidence type="ECO:0000256" key="2">
    <source>
        <dbReference type="ARBA" id="ARBA00022723"/>
    </source>
</evidence>
<accession>A0A1F7GYX0</accession>
<evidence type="ECO:0000256" key="5">
    <source>
        <dbReference type="ARBA" id="ARBA00023277"/>
    </source>
</evidence>
<comment type="caution">
    <text evidence="6">The sequence shown here is derived from an EMBL/GenBank/DDBJ whole genome shotgun (WGS) entry which is preliminary data.</text>
</comment>
<dbReference type="Gene3D" id="3.20.20.370">
    <property type="entry name" value="Glycoside hydrolase/deacetylase"/>
    <property type="match status" value="1"/>
</dbReference>
<keyword evidence="2" id="KW-0479">Metal-binding</keyword>
<evidence type="ECO:0000256" key="3">
    <source>
        <dbReference type="ARBA" id="ARBA00022801"/>
    </source>
</evidence>
<evidence type="ECO:0000313" key="7">
    <source>
        <dbReference type="Proteomes" id="UP000177913"/>
    </source>
</evidence>
<evidence type="ECO:0008006" key="8">
    <source>
        <dbReference type="Google" id="ProtNLM"/>
    </source>
</evidence>